<dbReference type="PANTHER" id="PTHR12632">
    <property type="entry name" value="TRANSCRIPTION FACTOR NF-Y ALPHA-RELATED"/>
    <property type="match status" value="1"/>
</dbReference>
<dbReference type="InterPro" id="IPR018362">
    <property type="entry name" value="CCAAT-binding_factor_CS"/>
</dbReference>
<evidence type="ECO:0000256" key="3">
    <source>
        <dbReference type="ARBA" id="ARBA00023125"/>
    </source>
</evidence>
<dbReference type="GO" id="GO:0016602">
    <property type="term" value="C:CCAAT-binding factor complex"/>
    <property type="evidence" value="ECO:0007669"/>
    <property type="project" value="InterPro"/>
</dbReference>
<protein>
    <recommendedName>
        <fullName evidence="7">Nuclear transcription factor Y subunit</fullName>
    </recommendedName>
</protein>
<keyword evidence="3 7" id="KW-0238">DNA-binding</keyword>
<name>A0AAD4NDH3_9BILA</name>
<dbReference type="InterPro" id="IPR001289">
    <property type="entry name" value="NFYA"/>
</dbReference>
<feature type="compositionally biased region" description="Polar residues" evidence="8">
    <location>
        <begin position="222"/>
        <end position="241"/>
    </location>
</feature>
<keyword evidence="2 7" id="KW-0805">Transcription regulation</keyword>
<dbReference type="EMBL" id="JAKKPZ010000003">
    <property type="protein sequence ID" value="KAI1723800.1"/>
    <property type="molecule type" value="Genomic_DNA"/>
</dbReference>
<keyword evidence="6 7" id="KW-0539">Nucleus</keyword>
<comment type="function">
    <text evidence="7">Component of the sequence-specific heterotrimeric transcription factor (NF-Y) which specifically recognizes a 5'-CCAAT-3' box motif found in the promoters of its target genes.</text>
</comment>
<dbReference type="Proteomes" id="UP001201812">
    <property type="component" value="Unassembled WGS sequence"/>
</dbReference>
<dbReference type="GO" id="GO:0003677">
    <property type="term" value="F:DNA binding"/>
    <property type="evidence" value="ECO:0007669"/>
    <property type="project" value="UniProtKB-KW"/>
</dbReference>
<keyword evidence="4" id="KW-0010">Activator</keyword>
<comment type="caution">
    <text evidence="9">The sequence shown here is derived from an EMBL/GenBank/DDBJ whole genome shotgun (WGS) entry which is preliminary data.</text>
</comment>
<keyword evidence="5 7" id="KW-0804">Transcription</keyword>
<dbReference type="SMART" id="SM00521">
    <property type="entry name" value="CBF"/>
    <property type="match status" value="1"/>
</dbReference>
<organism evidence="9 10">
    <name type="scientific">Ditylenchus destructor</name>
    <dbReference type="NCBI Taxonomy" id="166010"/>
    <lineage>
        <taxon>Eukaryota</taxon>
        <taxon>Metazoa</taxon>
        <taxon>Ecdysozoa</taxon>
        <taxon>Nematoda</taxon>
        <taxon>Chromadorea</taxon>
        <taxon>Rhabditida</taxon>
        <taxon>Tylenchina</taxon>
        <taxon>Tylenchomorpha</taxon>
        <taxon>Sphaerularioidea</taxon>
        <taxon>Anguinidae</taxon>
        <taxon>Anguininae</taxon>
        <taxon>Ditylenchus</taxon>
    </lineage>
</organism>
<comment type="similarity">
    <text evidence="7">Belongs to the NFYA/HAP2 subunit family.</text>
</comment>
<dbReference type="Pfam" id="PF02045">
    <property type="entry name" value="CBFB_NFYA"/>
    <property type="match status" value="1"/>
</dbReference>
<evidence type="ECO:0000256" key="7">
    <source>
        <dbReference type="RuleBase" id="RU367155"/>
    </source>
</evidence>
<evidence type="ECO:0000256" key="5">
    <source>
        <dbReference type="ARBA" id="ARBA00023163"/>
    </source>
</evidence>
<accession>A0AAD4NDH3</accession>
<evidence type="ECO:0000313" key="9">
    <source>
        <dbReference type="EMBL" id="KAI1723800.1"/>
    </source>
</evidence>
<evidence type="ECO:0000313" key="10">
    <source>
        <dbReference type="Proteomes" id="UP001201812"/>
    </source>
</evidence>
<sequence>MPTDAMNGVDKSQQQYIIQLPSGNMANNLQFLQASPFSTAGIPMQVLNLTDGATLIPLNSHYTQLAVAPDGSNGTDAVHTSDGNDSPHVYHSLKAENGIVELSMQQPCDTDLNNEDHASTSSGVLAADLHNADMEHLDQSRAGLADEEPVYVNAKQYDRILKRRAARAKLEVEGRIPKQRRKYLHESRHRHALNRTRGEGGKFDSIGCPVRSDDETEDDRASSTSGTSSNKHTSSKYSPVL</sequence>
<evidence type="ECO:0000256" key="8">
    <source>
        <dbReference type="SAM" id="MobiDB-lite"/>
    </source>
</evidence>
<dbReference type="Gene3D" id="6.10.250.2430">
    <property type="match status" value="1"/>
</dbReference>
<proteinExistence type="inferred from homology"/>
<evidence type="ECO:0000256" key="6">
    <source>
        <dbReference type="ARBA" id="ARBA00023242"/>
    </source>
</evidence>
<evidence type="ECO:0000256" key="4">
    <source>
        <dbReference type="ARBA" id="ARBA00023159"/>
    </source>
</evidence>
<reference evidence="9" key="1">
    <citation type="submission" date="2022-01" db="EMBL/GenBank/DDBJ databases">
        <title>Genome Sequence Resource for Two Populations of Ditylenchus destructor, the Migratory Endoparasitic Phytonematode.</title>
        <authorList>
            <person name="Zhang H."/>
            <person name="Lin R."/>
            <person name="Xie B."/>
        </authorList>
    </citation>
    <scope>NUCLEOTIDE SEQUENCE</scope>
    <source>
        <strain evidence="9">BazhouSP</strain>
    </source>
</reference>
<gene>
    <name evidence="9" type="ORF">DdX_03976</name>
</gene>
<evidence type="ECO:0000256" key="1">
    <source>
        <dbReference type="ARBA" id="ARBA00004123"/>
    </source>
</evidence>
<feature type="region of interest" description="Disordered" evidence="8">
    <location>
        <begin position="184"/>
        <end position="241"/>
    </location>
</feature>
<dbReference type="PRINTS" id="PR00616">
    <property type="entry name" value="CCAATSUBUNTB"/>
</dbReference>
<dbReference type="PROSITE" id="PS00686">
    <property type="entry name" value="NFYA_HAP2_1"/>
    <property type="match status" value="1"/>
</dbReference>
<dbReference type="GO" id="GO:0003700">
    <property type="term" value="F:DNA-binding transcription factor activity"/>
    <property type="evidence" value="ECO:0007669"/>
    <property type="project" value="UniProtKB-UniRule"/>
</dbReference>
<comment type="subcellular location">
    <subcellularLocation>
        <location evidence="1 7">Nucleus</location>
    </subcellularLocation>
</comment>
<evidence type="ECO:0000256" key="2">
    <source>
        <dbReference type="ARBA" id="ARBA00023015"/>
    </source>
</evidence>
<keyword evidence="10" id="KW-1185">Reference proteome</keyword>
<comment type="subunit">
    <text evidence="7">Heterotrimer.</text>
</comment>
<dbReference type="PROSITE" id="PS51152">
    <property type="entry name" value="NFYA_HAP2_2"/>
    <property type="match status" value="1"/>
</dbReference>
<dbReference type="AlphaFoldDB" id="A0AAD4NDH3"/>
<feature type="compositionally biased region" description="Basic residues" evidence="8">
    <location>
        <begin position="184"/>
        <end position="194"/>
    </location>
</feature>